<keyword evidence="3 6" id="KW-1133">Transmembrane helix</keyword>
<feature type="region of interest" description="Disordered" evidence="5">
    <location>
        <begin position="1"/>
        <end position="83"/>
    </location>
</feature>
<evidence type="ECO:0000256" key="3">
    <source>
        <dbReference type="ARBA" id="ARBA00022989"/>
    </source>
</evidence>
<dbReference type="GO" id="GO:0015031">
    <property type="term" value="P:protein transport"/>
    <property type="evidence" value="ECO:0007669"/>
    <property type="project" value="InterPro"/>
</dbReference>
<evidence type="ECO:0000313" key="7">
    <source>
        <dbReference type="EMBL" id="KAK1927337.1"/>
    </source>
</evidence>
<dbReference type="PANTHER" id="PTHR10687:SF90">
    <property type="entry name" value="SECRETORY CARRIER MEMBRANE PROTEIN"/>
    <property type="match status" value="1"/>
</dbReference>
<keyword evidence="4 6" id="KW-0472">Membrane</keyword>
<feature type="transmembrane region" description="Helical" evidence="6">
    <location>
        <begin position="210"/>
        <end position="231"/>
    </location>
</feature>
<sequence>MASENPFADNRSQHDLNANPFETSSTKNPFEHANDSAFSLDSQDTARGLGHSQPAQTAAPAQGSSWTSGWGSRGAGAAAASGGSSLEAREAALRAREEEVRRREEALGLKENNWPPFFPFLHHKIDTLPDAHQPVMKLLYSQWLALIVTLIINLLGCIFLLIAGASEGGADTAAAGGYVPFIGILSFITWYRPIYLGFSRTEGKAMAFFFYLYFIFAGFNLAYSTYMAVGIPSTGSAGLINTISMFTQGHILAGVFGILSSIGWILQAAGGGVLYKKVWDYKNNNADITFAEATNQFKNNSIKTVLLHQARMG</sequence>
<reference evidence="7" key="1">
    <citation type="submission" date="2023-02" db="EMBL/GenBank/DDBJ databases">
        <title>Identification and recombinant expression of a fungal hydrolase from Papiliotrema laurentii that hydrolyzes apple cutin and clears colloidal polyester polyurethane.</title>
        <authorList>
            <consortium name="DOE Joint Genome Institute"/>
            <person name="Roman V.A."/>
            <person name="Bojanowski C."/>
            <person name="Crable B.R."/>
            <person name="Wagner D.N."/>
            <person name="Hung C.S."/>
            <person name="Nadeau L.J."/>
            <person name="Schratz L."/>
            <person name="Haridas S."/>
            <person name="Pangilinan J."/>
            <person name="Lipzen A."/>
            <person name="Na H."/>
            <person name="Yan M."/>
            <person name="Ng V."/>
            <person name="Grigoriev I.V."/>
            <person name="Spatafora J.W."/>
            <person name="Barlow D."/>
            <person name="Biffinger J."/>
            <person name="Kelley-Loughnane N."/>
            <person name="Varaljay V.A."/>
            <person name="Crookes-Goodson W.J."/>
        </authorList>
    </citation>
    <scope>NUCLEOTIDE SEQUENCE</scope>
    <source>
        <strain evidence="7">5307AH</strain>
    </source>
</reference>
<comment type="subcellular location">
    <subcellularLocation>
        <location evidence="1">Membrane</location>
        <topology evidence="1">Multi-pass membrane protein</topology>
    </subcellularLocation>
</comment>
<feature type="transmembrane region" description="Helical" evidence="6">
    <location>
        <begin position="143"/>
        <end position="165"/>
    </location>
</feature>
<evidence type="ECO:0000256" key="2">
    <source>
        <dbReference type="ARBA" id="ARBA00022692"/>
    </source>
</evidence>
<feature type="transmembrane region" description="Helical" evidence="6">
    <location>
        <begin position="251"/>
        <end position="275"/>
    </location>
</feature>
<evidence type="ECO:0000256" key="6">
    <source>
        <dbReference type="SAM" id="Phobius"/>
    </source>
</evidence>
<accession>A0AAD9L9A7</accession>
<name>A0AAD9L9A7_PAPLA</name>
<feature type="transmembrane region" description="Helical" evidence="6">
    <location>
        <begin position="177"/>
        <end position="198"/>
    </location>
</feature>
<dbReference type="GO" id="GO:0055038">
    <property type="term" value="C:recycling endosome membrane"/>
    <property type="evidence" value="ECO:0007669"/>
    <property type="project" value="TreeGrafter"/>
</dbReference>
<keyword evidence="2 6" id="KW-0812">Transmembrane</keyword>
<gene>
    <name evidence="7" type="ORF">DB88DRAFT_477669</name>
</gene>
<protein>
    <submittedName>
        <fullName evidence="7">Scamp family-domain-containing protein</fullName>
    </submittedName>
</protein>
<evidence type="ECO:0000256" key="1">
    <source>
        <dbReference type="ARBA" id="ARBA00004141"/>
    </source>
</evidence>
<feature type="compositionally biased region" description="Low complexity" evidence="5">
    <location>
        <begin position="63"/>
        <end position="83"/>
    </location>
</feature>
<organism evidence="7 8">
    <name type="scientific">Papiliotrema laurentii</name>
    <name type="common">Cryptococcus laurentii</name>
    <dbReference type="NCBI Taxonomy" id="5418"/>
    <lineage>
        <taxon>Eukaryota</taxon>
        <taxon>Fungi</taxon>
        <taxon>Dikarya</taxon>
        <taxon>Basidiomycota</taxon>
        <taxon>Agaricomycotina</taxon>
        <taxon>Tremellomycetes</taxon>
        <taxon>Tremellales</taxon>
        <taxon>Rhynchogastremaceae</taxon>
        <taxon>Papiliotrema</taxon>
    </lineage>
</organism>
<keyword evidence="8" id="KW-1185">Reference proteome</keyword>
<feature type="compositionally biased region" description="Polar residues" evidence="5">
    <location>
        <begin position="36"/>
        <end position="45"/>
    </location>
</feature>
<evidence type="ECO:0000313" key="8">
    <source>
        <dbReference type="Proteomes" id="UP001182556"/>
    </source>
</evidence>
<dbReference type="EMBL" id="JAODAN010000001">
    <property type="protein sequence ID" value="KAK1927337.1"/>
    <property type="molecule type" value="Genomic_DNA"/>
</dbReference>
<proteinExistence type="predicted"/>
<evidence type="ECO:0000256" key="5">
    <source>
        <dbReference type="SAM" id="MobiDB-lite"/>
    </source>
</evidence>
<evidence type="ECO:0000256" key="4">
    <source>
        <dbReference type="ARBA" id="ARBA00023136"/>
    </source>
</evidence>
<dbReference type="PANTHER" id="PTHR10687">
    <property type="entry name" value="SECRETORY CARRIER-ASSOCIATED MEMBRANE PROTEIN SCAMP"/>
    <property type="match status" value="1"/>
</dbReference>
<dbReference type="AlphaFoldDB" id="A0AAD9L9A7"/>
<comment type="caution">
    <text evidence="7">The sequence shown here is derived from an EMBL/GenBank/DDBJ whole genome shotgun (WGS) entry which is preliminary data.</text>
</comment>
<dbReference type="GO" id="GO:0032588">
    <property type="term" value="C:trans-Golgi network membrane"/>
    <property type="evidence" value="ECO:0007669"/>
    <property type="project" value="TreeGrafter"/>
</dbReference>
<dbReference type="Proteomes" id="UP001182556">
    <property type="component" value="Unassembled WGS sequence"/>
</dbReference>
<dbReference type="Pfam" id="PF04144">
    <property type="entry name" value="SCAMP"/>
    <property type="match status" value="1"/>
</dbReference>
<dbReference type="InterPro" id="IPR007273">
    <property type="entry name" value="SCAMP"/>
</dbReference>